<feature type="domain" description="TNase-like" evidence="4">
    <location>
        <begin position="50"/>
        <end position="185"/>
    </location>
</feature>
<keyword evidence="2 5" id="KW-0255">Endonuclease</keyword>
<accession>A0A8K0F425</accession>
<dbReference type="Pfam" id="PF00565">
    <property type="entry name" value="SNase"/>
    <property type="match status" value="1"/>
</dbReference>
<dbReference type="InterPro" id="IPR016071">
    <property type="entry name" value="Staphylococal_nuclease_OB-fold"/>
</dbReference>
<dbReference type="PANTHER" id="PTHR12302:SF3">
    <property type="entry name" value="SERINE_THREONINE-PROTEIN KINASE 31"/>
    <property type="match status" value="1"/>
</dbReference>
<evidence type="ECO:0000256" key="1">
    <source>
        <dbReference type="ARBA" id="ARBA00022722"/>
    </source>
</evidence>
<dbReference type="OrthoDB" id="430293at2759"/>
<comment type="caution">
    <text evidence="5">The sequence shown here is derived from an EMBL/GenBank/DDBJ whole genome shotgun (WGS) entry which is preliminary data.</text>
</comment>
<dbReference type="Gene3D" id="2.40.50.90">
    <property type="match status" value="1"/>
</dbReference>
<evidence type="ECO:0000313" key="5">
    <source>
        <dbReference type="EMBL" id="KAF0852284.1"/>
    </source>
</evidence>
<name>A0A8K0F425_ANDGO</name>
<keyword evidence="1" id="KW-0540">Nuclease</keyword>
<protein>
    <submittedName>
        <fullName evidence="5">Mitochondrial endonuclease LCL3 (SNase domain-containing protein)</fullName>
    </submittedName>
</protein>
<keyword evidence="6" id="KW-1185">Reference proteome</keyword>
<sequence>MRTSSNNIRTNNLLSSATGGPEDMLARFKRLFGYVRVGDDLTRHDFDMGRVLSGRVFKVVDSDNFRVSLSRFSAETLHVRVCGVDAPEAPHFGNPGQPFAEEAKQFLTALVDGKHVRVRVLSRDQYGRIVGDVFVGRRNVSLEMARNGWAVVYEGKGALYGDCGKEVFDRYVAIAKSKKLGMWVQKNFESPREYKKKIREGAS</sequence>
<dbReference type="InterPro" id="IPR035437">
    <property type="entry name" value="SNase_OB-fold_sf"/>
</dbReference>
<proteinExistence type="predicted"/>
<dbReference type="GO" id="GO:0016787">
    <property type="term" value="F:hydrolase activity"/>
    <property type="evidence" value="ECO:0007669"/>
    <property type="project" value="UniProtKB-KW"/>
</dbReference>
<dbReference type="SUPFAM" id="SSF50199">
    <property type="entry name" value="Staphylococcal nuclease"/>
    <property type="match status" value="1"/>
</dbReference>
<evidence type="ECO:0000256" key="3">
    <source>
        <dbReference type="ARBA" id="ARBA00022801"/>
    </source>
</evidence>
<evidence type="ECO:0000259" key="4">
    <source>
        <dbReference type="PROSITE" id="PS50830"/>
    </source>
</evidence>
<dbReference type="PANTHER" id="PTHR12302">
    <property type="entry name" value="EBNA2 BINDING PROTEIN P100"/>
    <property type="match status" value="1"/>
</dbReference>
<keyword evidence="3" id="KW-0378">Hydrolase</keyword>
<dbReference type="GO" id="GO:0005739">
    <property type="term" value="C:mitochondrion"/>
    <property type="evidence" value="ECO:0007669"/>
    <property type="project" value="TreeGrafter"/>
</dbReference>
<dbReference type="GO" id="GO:0004519">
    <property type="term" value="F:endonuclease activity"/>
    <property type="evidence" value="ECO:0007669"/>
    <property type="project" value="UniProtKB-KW"/>
</dbReference>
<dbReference type="AlphaFoldDB" id="A0A8K0F425"/>
<evidence type="ECO:0000256" key="2">
    <source>
        <dbReference type="ARBA" id="ARBA00022759"/>
    </source>
</evidence>
<organism evidence="5 6">
    <name type="scientific">Andalucia godoyi</name>
    <name type="common">Flagellate</name>
    <dbReference type="NCBI Taxonomy" id="505711"/>
    <lineage>
        <taxon>Eukaryota</taxon>
        <taxon>Discoba</taxon>
        <taxon>Jakobida</taxon>
        <taxon>Andalucina</taxon>
        <taxon>Andaluciidae</taxon>
        <taxon>Andalucia</taxon>
    </lineage>
</organism>
<reference evidence="5" key="1">
    <citation type="submission" date="2019-09" db="EMBL/GenBank/DDBJ databases">
        <title>The Mitochondrial Proteome of the Jakobid, Andalucia godoyi, a Protist With the Most Gene-Rich and Bacteria-Like Mitochondrial Genome.</title>
        <authorList>
            <person name="Gray M.W."/>
            <person name="Burger G."/>
            <person name="Derelle R."/>
            <person name="Klimes V."/>
            <person name="Leger M."/>
            <person name="Sarrasin M."/>
            <person name="Vlcek C."/>
            <person name="Roger A.J."/>
            <person name="Elias M."/>
            <person name="Lang B.F."/>
        </authorList>
    </citation>
    <scope>NUCLEOTIDE SEQUENCE</scope>
    <source>
        <strain evidence="5">And28</strain>
    </source>
</reference>
<gene>
    <name evidence="5" type="ORF">ANDGO_07879</name>
</gene>
<dbReference type="SMART" id="SM00318">
    <property type="entry name" value="SNc"/>
    <property type="match status" value="1"/>
</dbReference>
<dbReference type="PROSITE" id="PS50830">
    <property type="entry name" value="TNASE_3"/>
    <property type="match status" value="1"/>
</dbReference>
<evidence type="ECO:0000313" key="6">
    <source>
        <dbReference type="Proteomes" id="UP000799049"/>
    </source>
</evidence>
<dbReference type="EMBL" id="VRVR01000048">
    <property type="protein sequence ID" value="KAF0852284.1"/>
    <property type="molecule type" value="Genomic_DNA"/>
</dbReference>
<dbReference type="Proteomes" id="UP000799049">
    <property type="component" value="Unassembled WGS sequence"/>
</dbReference>